<keyword evidence="10" id="KW-1185">Reference proteome</keyword>
<keyword evidence="3" id="KW-0285">Flavoprotein</keyword>
<dbReference type="InterPro" id="IPR000415">
    <property type="entry name" value="Nitroreductase-like"/>
</dbReference>
<reference evidence="9 10" key="1">
    <citation type="submission" date="2020-08" db="EMBL/GenBank/DDBJ databases">
        <title>Genomic Encyclopedia of Type Strains, Phase III (KMG-III): the genomes of soil and plant-associated and newly described type strains.</title>
        <authorList>
            <person name="Whitman W."/>
        </authorList>
    </citation>
    <scope>NUCLEOTIDE SEQUENCE [LARGE SCALE GENOMIC DNA]</scope>
    <source>
        <strain evidence="9 10">CECT 8234</strain>
    </source>
</reference>
<evidence type="ECO:0000313" key="10">
    <source>
        <dbReference type="Proteomes" id="UP000518605"/>
    </source>
</evidence>
<evidence type="ECO:0000256" key="2">
    <source>
        <dbReference type="ARBA" id="ARBA00007118"/>
    </source>
</evidence>
<evidence type="ECO:0000256" key="1">
    <source>
        <dbReference type="ARBA" id="ARBA00001917"/>
    </source>
</evidence>
<gene>
    <name evidence="9" type="ORF">FHS16_004780</name>
</gene>
<dbReference type="InterPro" id="IPR026021">
    <property type="entry name" value="YdjA-like"/>
</dbReference>
<dbReference type="Proteomes" id="UP000518605">
    <property type="component" value="Unassembled WGS sequence"/>
</dbReference>
<organism evidence="9 10">
    <name type="scientific">Paenibacillus endophyticus</name>
    <dbReference type="NCBI Taxonomy" id="1294268"/>
    <lineage>
        <taxon>Bacteria</taxon>
        <taxon>Bacillati</taxon>
        <taxon>Bacillota</taxon>
        <taxon>Bacilli</taxon>
        <taxon>Bacillales</taxon>
        <taxon>Paenibacillaceae</taxon>
        <taxon>Paenibacillus</taxon>
    </lineage>
</organism>
<dbReference type="SUPFAM" id="SSF55469">
    <property type="entry name" value="FMN-dependent nitroreductase-like"/>
    <property type="match status" value="1"/>
</dbReference>
<evidence type="ECO:0000256" key="4">
    <source>
        <dbReference type="ARBA" id="ARBA00022643"/>
    </source>
</evidence>
<keyword evidence="4" id="KW-0288">FMN</keyword>
<keyword evidence="7" id="KW-0520">NAD</keyword>
<dbReference type="InterPro" id="IPR052530">
    <property type="entry name" value="NAD(P)H_nitroreductase"/>
</dbReference>
<dbReference type="Pfam" id="PF00881">
    <property type="entry name" value="Nitroreductase"/>
    <property type="match status" value="1"/>
</dbReference>
<name>A0A7W5CBK9_9BACL</name>
<dbReference type="CDD" id="cd02135">
    <property type="entry name" value="YdjA-like"/>
    <property type="match status" value="1"/>
</dbReference>
<dbReference type="GO" id="GO:0016491">
    <property type="term" value="F:oxidoreductase activity"/>
    <property type="evidence" value="ECO:0007669"/>
    <property type="project" value="UniProtKB-KW"/>
</dbReference>
<comment type="cofactor">
    <cofactor evidence="1">
        <name>FMN</name>
        <dbReference type="ChEBI" id="CHEBI:58210"/>
    </cofactor>
</comment>
<proteinExistence type="inferred from homology"/>
<dbReference type="InterPro" id="IPR029479">
    <property type="entry name" value="Nitroreductase"/>
</dbReference>
<dbReference type="AlphaFoldDB" id="A0A7W5CBK9"/>
<evidence type="ECO:0000256" key="7">
    <source>
        <dbReference type="ARBA" id="ARBA00023027"/>
    </source>
</evidence>
<dbReference type="PANTHER" id="PTHR43821:SF1">
    <property type="entry name" value="NAD(P)H NITROREDUCTASE YDJA-RELATED"/>
    <property type="match status" value="1"/>
</dbReference>
<evidence type="ECO:0000256" key="3">
    <source>
        <dbReference type="ARBA" id="ARBA00022630"/>
    </source>
</evidence>
<accession>A0A7W5CBK9</accession>
<comment type="caution">
    <text evidence="9">The sequence shown here is derived from an EMBL/GenBank/DDBJ whole genome shotgun (WGS) entry which is preliminary data.</text>
</comment>
<comment type="similarity">
    <text evidence="2">Belongs to the nitroreductase family.</text>
</comment>
<keyword evidence="5" id="KW-0521">NADP</keyword>
<dbReference type="PANTHER" id="PTHR43821">
    <property type="entry name" value="NAD(P)H NITROREDUCTASE YDJA-RELATED"/>
    <property type="match status" value="1"/>
</dbReference>
<feature type="domain" description="Nitroreductase" evidence="8">
    <location>
        <begin position="57"/>
        <end position="140"/>
    </location>
</feature>
<sequence>MNMIEIISTRRNIKNFKPDPVNVEQMNTWLQAATMAPNHKLTEPWEVYWVGEETRAKLNHKTNFFNAPIVIVVISKHGANELETKENAIATACFVQNFILSAWAEGVGTFWSSMAMAPKMREILGVPSDYEVIGIFGVGYPEEVNAPRERIAIQQKMKHLS</sequence>
<dbReference type="Gene3D" id="3.40.109.10">
    <property type="entry name" value="NADH Oxidase"/>
    <property type="match status" value="1"/>
</dbReference>
<keyword evidence="6" id="KW-0560">Oxidoreductase</keyword>
<evidence type="ECO:0000256" key="5">
    <source>
        <dbReference type="ARBA" id="ARBA00022857"/>
    </source>
</evidence>
<protein>
    <submittedName>
        <fullName evidence="9">Nitroreductase</fullName>
    </submittedName>
</protein>
<evidence type="ECO:0000313" key="9">
    <source>
        <dbReference type="EMBL" id="MBB3154698.1"/>
    </source>
</evidence>
<evidence type="ECO:0000259" key="8">
    <source>
        <dbReference type="Pfam" id="PF00881"/>
    </source>
</evidence>
<evidence type="ECO:0000256" key="6">
    <source>
        <dbReference type="ARBA" id="ARBA00023002"/>
    </source>
</evidence>
<dbReference type="EMBL" id="JACHXW010000018">
    <property type="protein sequence ID" value="MBB3154698.1"/>
    <property type="molecule type" value="Genomic_DNA"/>
</dbReference>